<dbReference type="OrthoDB" id="3019750at2759"/>
<organism evidence="2 3">
    <name type="scientific">Mycena sanguinolenta</name>
    <dbReference type="NCBI Taxonomy" id="230812"/>
    <lineage>
        <taxon>Eukaryota</taxon>
        <taxon>Fungi</taxon>
        <taxon>Dikarya</taxon>
        <taxon>Basidiomycota</taxon>
        <taxon>Agaricomycotina</taxon>
        <taxon>Agaricomycetes</taxon>
        <taxon>Agaricomycetidae</taxon>
        <taxon>Agaricales</taxon>
        <taxon>Marasmiineae</taxon>
        <taxon>Mycenaceae</taxon>
        <taxon>Mycena</taxon>
    </lineage>
</organism>
<name>A0A8H6XTH9_9AGAR</name>
<feature type="transmembrane region" description="Helical" evidence="1">
    <location>
        <begin position="55"/>
        <end position="80"/>
    </location>
</feature>
<feature type="transmembrane region" description="Helical" evidence="1">
    <location>
        <begin position="168"/>
        <end position="190"/>
    </location>
</feature>
<proteinExistence type="predicted"/>
<evidence type="ECO:0000256" key="1">
    <source>
        <dbReference type="SAM" id="Phobius"/>
    </source>
</evidence>
<keyword evidence="1" id="KW-0472">Membrane</keyword>
<feature type="transmembrane region" description="Helical" evidence="1">
    <location>
        <begin position="240"/>
        <end position="264"/>
    </location>
</feature>
<dbReference type="EMBL" id="JACAZH010000019">
    <property type="protein sequence ID" value="KAF7346454.1"/>
    <property type="molecule type" value="Genomic_DNA"/>
</dbReference>
<comment type="caution">
    <text evidence="2">The sequence shown here is derived from an EMBL/GenBank/DDBJ whole genome shotgun (WGS) entry which is preliminary data.</text>
</comment>
<dbReference type="AlphaFoldDB" id="A0A8H6XTH9"/>
<accession>A0A8H6XTH9</accession>
<reference evidence="2" key="1">
    <citation type="submission" date="2020-05" db="EMBL/GenBank/DDBJ databases">
        <title>Mycena genomes resolve the evolution of fungal bioluminescence.</title>
        <authorList>
            <person name="Tsai I.J."/>
        </authorList>
    </citation>
    <scope>NUCLEOTIDE SEQUENCE</scope>
    <source>
        <strain evidence="2">160909Yilan</strain>
    </source>
</reference>
<dbReference type="Proteomes" id="UP000623467">
    <property type="component" value="Unassembled WGS sequence"/>
</dbReference>
<keyword evidence="1" id="KW-0812">Transmembrane</keyword>
<gene>
    <name evidence="2" type="ORF">MSAN_01873400</name>
</gene>
<protein>
    <submittedName>
        <fullName evidence="2">Uncharacterized protein</fullName>
    </submittedName>
</protein>
<feature type="transmembrane region" description="Helical" evidence="1">
    <location>
        <begin position="100"/>
        <end position="124"/>
    </location>
</feature>
<keyword evidence="1" id="KW-1133">Transmembrane helix</keyword>
<keyword evidence="3" id="KW-1185">Reference proteome</keyword>
<evidence type="ECO:0000313" key="2">
    <source>
        <dbReference type="EMBL" id="KAF7346454.1"/>
    </source>
</evidence>
<feature type="transmembrane region" description="Helical" evidence="1">
    <location>
        <begin position="20"/>
        <end position="43"/>
    </location>
</feature>
<sequence length="294" mass="32103">MQYTVDSEAFDSWWYAIENGFSQTAVSLVLYGAYVNLFLLSLYTLSRRKTAGTRLLIAASCMMAVVGSTQMALDVAAIVVATRLFRQIVHSEGLAERSSLPALLTAQTVTLVVNYFIADSIFLYRCYVIWGSQKRTLILPSLLMSSNFVVMILGLTTEVLTSELAGRIATLLGVATTLVLTAQTAGRILWIQRAASRVALDITIRGRYTRAIVLILESGVVYCAAGIFLVITYSPGGETFSIYFGILQQLLNIVPTFTLVYIGLNNMAASSLEIDPSKFIAHEHLGAGWRTGSL</sequence>
<feature type="transmembrane region" description="Helical" evidence="1">
    <location>
        <begin position="136"/>
        <end position="156"/>
    </location>
</feature>
<feature type="transmembrane region" description="Helical" evidence="1">
    <location>
        <begin position="211"/>
        <end position="234"/>
    </location>
</feature>
<evidence type="ECO:0000313" key="3">
    <source>
        <dbReference type="Proteomes" id="UP000623467"/>
    </source>
</evidence>